<reference evidence="1" key="1">
    <citation type="submission" date="2020-03" db="EMBL/GenBank/DDBJ databases">
        <title>The deep terrestrial virosphere.</title>
        <authorList>
            <person name="Holmfeldt K."/>
            <person name="Nilsson E."/>
            <person name="Simone D."/>
            <person name="Lopez-Fernandez M."/>
            <person name="Wu X."/>
            <person name="de Brujin I."/>
            <person name="Lundin D."/>
            <person name="Andersson A."/>
            <person name="Bertilsson S."/>
            <person name="Dopson M."/>
        </authorList>
    </citation>
    <scope>NUCLEOTIDE SEQUENCE</scope>
    <source>
        <strain evidence="1">MM415B01245</strain>
    </source>
</reference>
<gene>
    <name evidence="1" type="ORF">MM415B01245_0004</name>
</gene>
<accession>A0A6M3IT79</accession>
<organism evidence="1">
    <name type="scientific">viral metagenome</name>
    <dbReference type="NCBI Taxonomy" id="1070528"/>
    <lineage>
        <taxon>unclassified sequences</taxon>
        <taxon>metagenomes</taxon>
        <taxon>organismal metagenomes</taxon>
    </lineage>
</organism>
<proteinExistence type="predicted"/>
<dbReference type="EMBL" id="MT141381">
    <property type="protein sequence ID" value="QJA59692.1"/>
    <property type="molecule type" value="Genomic_DNA"/>
</dbReference>
<protein>
    <recommendedName>
        <fullName evidence="2">DUF5659 domain-containing protein</fullName>
    </recommendedName>
</protein>
<evidence type="ECO:0000313" key="1">
    <source>
        <dbReference type="EMBL" id="QJA59692.1"/>
    </source>
</evidence>
<dbReference type="AlphaFoldDB" id="A0A6M3IT79"/>
<evidence type="ECO:0008006" key="2">
    <source>
        <dbReference type="Google" id="ProtNLM"/>
    </source>
</evidence>
<sequence>MDFKTSDTPLAAYLVTQGHLPSVIDYSSPPRYEIVFANSSEDIRNVAAHYNAGLAKVEPIAFNRILRKFNRILRNQIQWEDD</sequence>
<name>A0A6M3IT79_9ZZZZ</name>